<feature type="compositionally biased region" description="Polar residues" evidence="1">
    <location>
        <begin position="240"/>
        <end position="254"/>
    </location>
</feature>
<feature type="compositionally biased region" description="Polar residues" evidence="1">
    <location>
        <begin position="496"/>
        <end position="510"/>
    </location>
</feature>
<feature type="compositionally biased region" description="Low complexity" evidence="1">
    <location>
        <begin position="336"/>
        <end position="352"/>
    </location>
</feature>
<reference evidence="2 3" key="1">
    <citation type="journal article" date="2017" name="BMC Genomics">
        <title>Chromosome level assembly and secondary metabolite potential of the parasitic fungus Cordyceps militaris.</title>
        <authorList>
            <person name="Kramer G.J."/>
            <person name="Nodwell J.R."/>
        </authorList>
    </citation>
    <scope>NUCLEOTIDE SEQUENCE [LARGE SCALE GENOMIC DNA]</scope>
    <source>
        <strain evidence="2 3">ATCC 34164</strain>
    </source>
</reference>
<feature type="compositionally biased region" description="Polar residues" evidence="1">
    <location>
        <begin position="283"/>
        <end position="299"/>
    </location>
</feature>
<evidence type="ECO:0000313" key="3">
    <source>
        <dbReference type="Proteomes" id="UP000323067"/>
    </source>
</evidence>
<dbReference type="VEuPathDB" id="FungiDB:CCM_02424"/>
<feature type="compositionally biased region" description="Low complexity" evidence="1">
    <location>
        <begin position="368"/>
        <end position="385"/>
    </location>
</feature>
<feature type="compositionally biased region" description="Basic and acidic residues" evidence="1">
    <location>
        <begin position="199"/>
        <end position="211"/>
    </location>
</feature>
<feature type="region of interest" description="Disordered" evidence="1">
    <location>
        <begin position="1"/>
        <end position="82"/>
    </location>
</feature>
<gene>
    <name evidence="2" type="ORF">A9K55_006495</name>
</gene>
<organism evidence="2 3">
    <name type="scientific">Cordyceps militaris</name>
    <name type="common">Caterpillar fungus</name>
    <name type="synonym">Clavaria militaris</name>
    <dbReference type="NCBI Taxonomy" id="73501"/>
    <lineage>
        <taxon>Eukaryota</taxon>
        <taxon>Fungi</taxon>
        <taxon>Dikarya</taxon>
        <taxon>Ascomycota</taxon>
        <taxon>Pezizomycotina</taxon>
        <taxon>Sordariomycetes</taxon>
        <taxon>Hypocreomycetidae</taxon>
        <taxon>Hypocreales</taxon>
        <taxon>Cordycipitaceae</taxon>
        <taxon>Cordyceps</taxon>
    </lineage>
</organism>
<protein>
    <submittedName>
        <fullName evidence="2">Uncharacterized protein</fullName>
    </submittedName>
</protein>
<dbReference type="OrthoDB" id="5425130at2759"/>
<dbReference type="EMBL" id="CP023323">
    <property type="protein sequence ID" value="ATY61087.1"/>
    <property type="molecule type" value="Genomic_DNA"/>
</dbReference>
<feature type="compositionally biased region" description="Pro residues" evidence="1">
    <location>
        <begin position="309"/>
        <end position="319"/>
    </location>
</feature>
<proteinExistence type="predicted"/>
<feature type="compositionally biased region" description="Low complexity" evidence="1">
    <location>
        <begin position="223"/>
        <end position="239"/>
    </location>
</feature>
<feature type="compositionally biased region" description="Low complexity" evidence="1">
    <location>
        <begin position="26"/>
        <end position="36"/>
    </location>
</feature>
<evidence type="ECO:0000313" key="2">
    <source>
        <dbReference type="EMBL" id="ATY61087.1"/>
    </source>
</evidence>
<accession>A0A2H4SDC1</accession>
<feature type="compositionally biased region" description="Pro residues" evidence="1">
    <location>
        <begin position="43"/>
        <end position="61"/>
    </location>
</feature>
<feature type="region of interest" description="Disordered" evidence="1">
    <location>
        <begin position="130"/>
        <end position="550"/>
    </location>
</feature>
<dbReference type="VEuPathDB" id="FungiDB:A9K55_006495"/>
<dbReference type="AlphaFoldDB" id="A0A2H4SDC1"/>
<sequence>MAQSAAAPKPRGFSRFSKALPAVPQLLRSSSRKSSLPTSHQLPPLPKDLPELPPPPPPPPHNQGSGPPQLPMLFDKSPPLPLSAAVLPVSSAKMSIPRRPVAAATNNTMLSPFPEPSPTASLSSLISAYSRPFDSPTTTPHTGAFPDTPLASSREASPPPEVPEKKTDSTASHNRLPPPISKTSFTDTEVPPAPPSKSELWRRRPQNDSREISGLNLEHSHGSTVSSTTSVVSASTTSTQRPSTAVQEELQSQPAKLRKPPSVGGLPGRNVRPSAAAKEDPRPSTTPSKPTINMVQSEQSLPSLSKSAAPPPSNRPPTPEYQMGESRATVVTTFTSPASPDSSPESPSRFSSADAKELPPPPPKNPTRDTPTTTTPKPGSAPSSTMLTEMPRRKPTTGPVPTREAQSPSVTLQPVPPPARGDSLANKVQSPSVTSPPFSPPARRDSLANKVQPPSATSPAVPPPARRDSLANRVQPPLAASPAYPSDPSRARTPLPASTPSDQSRGSSVSPTRQPRRDQDQTPRQQRRPYSDQRIVQTEQGPMYRGRDGTLYPEMKTLREPDPRAFRFPTWTNPETTAVSTDGIYAARALKESHYSCFQKHAMMNRRSNRHYPLTCQTCDQADANDRWACAFCHLRICEPCYRALVKTRQRDLTTLVADIGRRAPLRLSSGASPAASALGL</sequence>
<dbReference type="Proteomes" id="UP000323067">
    <property type="component" value="Chromosome vi"/>
</dbReference>
<name>A0A2H4SDC1_CORMI</name>
<evidence type="ECO:0000256" key="1">
    <source>
        <dbReference type="SAM" id="MobiDB-lite"/>
    </source>
</evidence>